<reference evidence="5" key="1">
    <citation type="submission" date="2016-08" db="EMBL/GenBank/DDBJ databases">
        <authorList>
            <person name="Varghese N."/>
            <person name="Submissions Spin"/>
        </authorList>
    </citation>
    <scope>NUCLEOTIDE SEQUENCE [LARGE SCALE GENOMIC DNA]</scope>
    <source>
        <strain evidence="5">ERR11</strain>
    </source>
</reference>
<dbReference type="InterPro" id="IPR015590">
    <property type="entry name" value="Aldehyde_DH_dom"/>
</dbReference>
<dbReference type="PANTHER" id="PTHR43353:SF5">
    <property type="entry name" value="SUCCINATE-SEMIALDEHYDE DEHYDROGENASE, MITOCHONDRIAL"/>
    <property type="match status" value="1"/>
</dbReference>
<dbReference type="EMBL" id="FMAI01000041">
    <property type="protein sequence ID" value="SCB55433.1"/>
    <property type="molecule type" value="Genomic_DNA"/>
</dbReference>
<dbReference type="Proteomes" id="UP000199184">
    <property type="component" value="Unassembled WGS sequence"/>
</dbReference>
<dbReference type="PANTHER" id="PTHR43353">
    <property type="entry name" value="SUCCINATE-SEMIALDEHYDE DEHYDROGENASE, MITOCHONDRIAL"/>
    <property type="match status" value="1"/>
</dbReference>
<gene>
    <name evidence="4" type="ORF">GA0061098_104115</name>
</gene>
<accession>A0A1C3XT49</accession>
<protein>
    <submittedName>
        <fullName evidence="4">Aldehyde dehydrogenase family protein</fullName>
    </submittedName>
</protein>
<organism evidence="4 5">
    <name type="scientific">Bradyrhizobium shewense</name>
    <dbReference type="NCBI Taxonomy" id="1761772"/>
    <lineage>
        <taxon>Bacteria</taxon>
        <taxon>Pseudomonadati</taxon>
        <taxon>Pseudomonadota</taxon>
        <taxon>Alphaproteobacteria</taxon>
        <taxon>Hyphomicrobiales</taxon>
        <taxon>Nitrobacteraceae</taxon>
        <taxon>Bradyrhizobium</taxon>
    </lineage>
</organism>
<keyword evidence="2" id="KW-0560">Oxidoreductase</keyword>
<name>A0A1C3XT49_9BRAD</name>
<evidence type="ECO:0000256" key="2">
    <source>
        <dbReference type="ARBA" id="ARBA00023002"/>
    </source>
</evidence>
<dbReference type="AlphaFoldDB" id="A0A1C3XT49"/>
<evidence type="ECO:0000256" key="1">
    <source>
        <dbReference type="ARBA" id="ARBA00009986"/>
    </source>
</evidence>
<dbReference type="GO" id="GO:0004777">
    <property type="term" value="F:succinate-semialdehyde dehydrogenase (NAD+) activity"/>
    <property type="evidence" value="ECO:0007669"/>
    <property type="project" value="TreeGrafter"/>
</dbReference>
<dbReference type="InterPro" id="IPR016161">
    <property type="entry name" value="Ald_DH/histidinol_DH"/>
</dbReference>
<proteinExistence type="inferred from homology"/>
<feature type="domain" description="Aldehyde dehydrogenase" evidence="3">
    <location>
        <begin position="3"/>
        <end position="88"/>
    </location>
</feature>
<dbReference type="InterPro" id="IPR050740">
    <property type="entry name" value="Aldehyde_DH_Superfamily"/>
</dbReference>
<evidence type="ECO:0000313" key="4">
    <source>
        <dbReference type="EMBL" id="SCB55433.1"/>
    </source>
</evidence>
<evidence type="ECO:0000313" key="5">
    <source>
        <dbReference type="Proteomes" id="UP000199184"/>
    </source>
</evidence>
<evidence type="ECO:0000259" key="3">
    <source>
        <dbReference type="Pfam" id="PF00171"/>
    </source>
</evidence>
<dbReference type="GO" id="GO:0009450">
    <property type="term" value="P:gamma-aminobutyric acid catabolic process"/>
    <property type="evidence" value="ECO:0007669"/>
    <property type="project" value="TreeGrafter"/>
</dbReference>
<dbReference type="GO" id="GO:0005829">
    <property type="term" value="C:cytosol"/>
    <property type="evidence" value="ECO:0007669"/>
    <property type="project" value="TreeGrafter"/>
</dbReference>
<dbReference type="Pfam" id="PF00171">
    <property type="entry name" value="Aldedh"/>
    <property type="match status" value="1"/>
</dbReference>
<dbReference type="SUPFAM" id="SSF53720">
    <property type="entry name" value="ALDH-like"/>
    <property type="match status" value="1"/>
</dbReference>
<comment type="similarity">
    <text evidence="1">Belongs to the aldehyde dehydrogenase family.</text>
</comment>
<sequence length="110" mass="12060">MEAVDKIERHIADAVKRGAKVVTGGKRHALGRSFFEPTVLADVTPDSLVSQEETFGPLAPVIRFKDEADVIAMCNASPFGLASYLYSRIWAASGAWRRHWSRAWSASTPA</sequence>
<dbReference type="InterPro" id="IPR016163">
    <property type="entry name" value="Ald_DH_C"/>
</dbReference>
<dbReference type="Gene3D" id="3.40.309.10">
    <property type="entry name" value="Aldehyde Dehydrogenase, Chain A, domain 2"/>
    <property type="match status" value="1"/>
</dbReference>
<keyword evidence="5" id="KW-1185">Reference proteome</keyword>